<feature type="domain" description="C2HC zinc finger plants" evidence="2">
    <location>
        <begin position="110"/>
        <end position="142"/>
    </location>
</feature>
<dbReference type="InterPro" id="IPR056971">
    <property type="entry name" value="Znf-C2HC_3"/>
</dbReference>
<evidence type="ECO:0000313" key="4">
    <source>
        <dbReference type="Proteomes" id="UP000326939"/>
    </source>
</evidence>
<comment type="caution">
    <text evidence="3">The sequence shown here is derived from an EMBL/GenBank/DDBJ whole genome shotgun (WGS) entry which is preliminary data.</text>
</comment>
<evidence type="ECO:0000313" key="3">
    <source>
        <dbReference type="EMBL" id="KAB5568903.1"/>
    </source>
</evidence>
<dbReference type="AlphaFoldDB" id="A0A5N5NQ88"/>
<organism evidence="3 4">
    <name type="scientific">Salix brachista</name>
    <dbReference type="NCBI Taxonomy" id="2182728"/>
    <lineage>
        <taxon>Eukaryota</taxon>
        <taxon>Viridiplantae</taxon>
        <taxon>Streptophyta</taxon>
        <taxon>Embryophyta</taxon>
        <taxon>Tracheophyta</taxon>
        <taxon>Spermatophyta</taxon>
        <taxon>Magnoliopsida</taxon>
        <taxon>eudicotyledons</taxon>
        <taxon>Gunneridae</taxon>
        <taxon>Pentapetalae</taxon>
        <taxon>rosids</taxon>
        <taxon>fabids</taxon>
        <taxon>Malpighiales</taxon>
        <taxon>Salicaceae</taxon>
        <taxon>Saliceae</taxon>
        <taxon>Salix</taxon>
    </lineage>
</organism>
<dbReference type="Pfam" id="PF25017">
    <property type="entry name" value="zf-C2HC_3"/>
    <property type="match status" value="1"/>
</dbReference>
<feature type="compositionally biased region" description="Basic and acidic residues" evidence="1">
    <location>
        <begin position="171"/>
        <end position="183"/>
    </location>
</feature>
<protein>
    <recommendedName>
        <fullName evidence="2">C2HC zinc finger plants domain-containing protein</fullName>
    </recommendedName>
</protein>
<evidence type="ECO:0000256" key="1">
    <source>
        <dbReference type="SAM" id="MobiDB-lite"/>
    </source>
</evidence>
<dbReference type="Proteomes" id="UP000326939">
    <property type="component" value="Chromosome 2"/>
</dbReference>
<name>A0A5N5NQ88_9ROSI</name>
<accession>A0A5N5NQ88</accession>
<gene>
    <name evidence="3" type="ORF">DKX38_002696</name>
</gene>
<feature type="region of interest" description="Disordered" evidence="1">
    <location>
        <begin position="171"/>
        <end position="191"/>
    </location>
</feature>
<reference evidence="4" key="1">
    <citation type="journal article" date="2019" name="Gigascience">
        <title>De novo genome assembly of the endangered Acer yangbiense, a plant species with extremely small populations endemic to Yunnan Province, China.</title>
        <authorList>
            <person name="Yang J."/>
            <person name="Wariss H.M."/>
            <person name="Tao L."/>
            <person name="Zhang R."/>
            <person name="Yun Q."/>
            <person name="Hollingsworth P."/>
            <person name="Dao Z."/>
            <person name="Luo G."/>
            <person name="Guo H."/>
            <person name="Ma Y."/>
            <person name="Sun W."/>
        </authorList>
    </citation>
    <scope>NUCLEOTIDE SEQUENCE [LARGE SCALE GENOMIC DNA]</scope>
    <source>
        <strain evidence="4">cv. br00</strain>
    </source>
</reference>
<proteinExistence type="predicted"/>
<keyword evidence="4" id="KW-1185">Reference proteome</keyword>
<dbReference type="EMBL" id="VDCV01000002">
    <property type="protein sequence ID" value="KAB5568903.1"/>
    <property type="molecule type" value="Genomic_DNA"/>
</dbReference>
<sequence length="191" mass="20752">MGWELVIMGEGVTMGSSGGAGIEGEGVTIGSVIKASLEMEMCPKRKCHKSHSGHIAMSASWGICISKLETTFKRMARKLTIRIAQPLQDEQTPLNVGDQSPSAVPDVNVNSILAETGRAQFMLDVFSDGSSFICLKCGGLVMLPDMLDLHTAFPIYCIELHGVCAQIPRDSPETRHRERENPRQHLSPCVS</sequence>
<dbReference type="PANTHER" id="PTHR35513:SF1">
    <property type="entry name" value="OS02G0158600 PROTEIN"/>
    <property type="match status" value="1"/>
</dbReference>
<dbReference type="PANTHER" id="PTHR35513">
    <property type="entry name" value="OS02G0158600 PROTEIN"/>
    <property type="match status" value="1"/>
</dbReference>
<evidence type="ECO:0000259" key="2">
    <source>
        <dbReference type="Pfam" id="PF25017"/>
    </source>
</evidence>